<comment type="catalytic activity">
    <reaction evidence="1">
        <text>Hydrolyzes free adenine bases from 7,8-dihydro-8-oxoguanine:adenine mismatched double-stranded DNA, leaving an apurinic site.</text>
        <dbReference type="EC" id="3.2.2.31"/>
    </reaction>
</comment>
<dbReference type="GO" id="GO:0032357">
    <property type="term" value="F:oxidized purine DNA binding"/>
    <property type="evidence" value="ECO:0007669"/>
    <property type="project" value="TreeGrafter"/>
</dbReference>
<dbReference type="Pfam" id="PF10576">
    <property type="entry name" value="EndIII_4Fe-2S"/>
    <property type="match status" value="1"/>
</dbReference>
<organism evidence="16">
    <name type="scientific">Micromonas pusilla (strain CCMP1545)</name>
    <name type="common">Picoplanktonic green alga</name>
    <dbReference type="NCBI Taxonomy" id="564608"/>
    <lineage>
        <taxon>Eukaryota</taxon>
        <taxon>Viridiplantae</taxon>
        <taxon>Chlorophyta</taxon>
        <taxon>Mamiellophyceae</taxon>
        <taxon>Mamiellales</taxon>
        <taxon>Mamiellaceae</taxon>
        <taxon>Micromonas</taxon>
    </lineage>
</organism>
<dbReference type="SUPFAM" id="SSF55811">
    <property type="entry name" value="Nudix"/>
    <property type="match status" value="1"/>
</dbReference>
<dbReference type="PANTHER" id="PTHR42944">
    <property type="entry name" value="ADENINE DNA GLYCOSYLASE"/>
    <property type="match status" value="1"/>
</dbReference>
<evidence type="ECO:0000259" key="14">
    <source>
        <dbReference type="SMART" id="SM00478"/>
    </source>
</evidence>
<evidence type="ECO:0000313" key="16">
    <source>
        <dbReference type="Proteomes" id="UP000001876"/>
    </source>
</evidence>
<keyword evidence="12" id="KW-0234">DNA repair</keyword>
<dbReference type="GeneID" id="9685129"/>
<keyword evidence="16" id="KW-1185">Reference proteome</keyword>
<dbReference type="GO" id="GO:0006298">
    <property type="term" value="P:mismatch repair"/>
    <property type="evidence" value="ECO:0007669"/>
    <property type="project" value="TreeGrafter"/>
</dbReference>
<dbReference type="SUPFAM" id="SSF48150">
    <property type="entry name" value="DNA-glycosylase"/>
    <property type="match status" value="2"/>
</dbReference>
<dbReference type="CDD" id="cd00056">
    <property type="entry name" value="ENDO3c"/>
    <property type="match status" value="1"/>
</dbReference>
<evidence type="ECO:0000256" key="6">
    <source>
        <dbReference type="ARBA" id="ARBA00022485"/>
    </source>
</evidence>
<evidence type="ECO:0000256" key="1">
    <source>
        <dbReference type="ARBA" id="ARBA00000843"/>
    </source>
</evidence>
<evidence type="ECO:0000256" key="12">
    <source>
        <dbReference type="ARBA" id="ARBA00023204"/>
    </source>
</evidence>
<dbReference type="EMBL" id="GG663741">
    <property type="protein sequence ID" value="EEH55900.1"/>
    <property type="molecule type" value="Genomic_DNA"/>
</dbReference>
<dbReference type="Gene3D" id="1.10.340.30">
    <property type="entry name" value="Hypothetical protein, domain 2"/>
    <property type="match status" value="1"/>
</dbReference>
<dbReference type="OrthoDB" id="10248838at2759"/>
<dbReference type="Proteomes" id="UP000001876">
    <property type="component" value="Unassembled WGS sequence"/>
</dbReference>
<evidence type="ECO:0000256" key="5">
    <source>
        <dbReference type="ARBA" id="ARBA00022023"/>
    </source>
</evidence>
<dbReference type="GO" id="GO:0006284">
    <property type="term" value="P:base-excision repair"/>
    <property type="evidence" value="ECO:0007669"/>
    <property type="project" value="InterPro"/>
</dbReference>
<dbReference type="EC" id="3.2.2.31" evidence="4"/>
<dbReference type="AlphaFoldDB" id="C1MWM2"/>
<dbReference type="OMA" id="VGPYYHR"/>
<dbReference type="KEGG" id="mpp:MICPUCDRAFT_40419"/>
<dbReference type="InterPro" id="IPR044298">
    <property type="entry name" value="MIG/MutY"/>
</dbReference>
<dbReference type="SMART" id="SM00478">
    <property type="entry name" value="ENDO3c"/>
    <property type="match status" value="1"/>
</dbReference>
<evidence type="ECO:0000256" key="10">
    <source>
        <dbReference type="ARBA" id="ARBA00023004"/>
    </source>
</evidence>
<keyword evidence="8" id="KW-0227">DNA damage</keyword>
<dbReference type="PROSITE" id="PS00764">
    <property type="entry name" value="ENDONUCLEASE_III_1"/>
    <property type="match status" value="1"/>
</dbReference>
<dbReference type="PROSITE" id="PS01155">
    <property type="entry name" value="ENDONUCLEASE_III_2"/>
    <property type="match status" value="1"/>
</dbReference>
<evidence type="ECO:0000256" key="2">
    <source>
        <dbReference type="ARBA" id="ARBA00001966"/>
    </source>
</evidence>
<keyword evidence="7" id="KW-0479">Metal-binding</keyword>
<keyword evidence="9" id="KW-0378">Hydrolase</keyword>
<evidence type="ECO:0000256" key="13">
    <source>
        <dbReference type="ARBA" id="ARBA00023295"/>
    </source>
</evidence>
<dbReference type="GO" id="GO:0005634">
    <property type="term" value="C:nucleus"/>
    <property type="evidence" value="ECO:0007669"/>
    <property type="project" value="TreeGrafter"/>
</dbReference>
<gene>
    <name evidence="15" type="ORF">MICPUCDRAFT_40419</name>
</gene>
<proteinExistence type="inferred from homology"/>
<dbReference type="RefSeq" id="XP_003059948.1">
    <property type="nucleotide sequence ID" value="XM_003059902.1"/>
</dbReference>
<dbReference type="GO" id="GO:0046872">
    <property type="term" value="F:metal ion binding"/>
    <property type="evidence" value="ECO:0007669"/>
    <property type="project" value="UniProtKB-KW"/>
</dbReference>
<evidence type="ECO:0000313" key="15">
    <source>
        <dbReference type="EMBL" id="EEH55900.1"/>
    </source>
</evidence>
<evidence type="ECO:0000256" key="7">
    <source>
        <dbReference type="ARBA" id="ARBA00022723"/>
    </source>
</evidence>
<dbReference type="InterPro" id="IPR023170">
    <property type="entry name" value="HhH_base_excis_C"/>
</dbReference>
<dbReference type="STRING" id="564608.C1MWM2"/>
<dbReference type="InterPro" id="IPR015797">
    <property type="entry name" value="NUDIX_hydrolase-like_dom_sf"/>
</dbReference>
<keyword evidence="11" id="KW-0411">Iron-sulfur</keyword>
<dbReference type="PANTHER" id="PTHR42944:SF1">
    <property type="entry name" value="ADENINE DNA GLYCOSYLASE"/>
    <property type="match status" value="1"/>
</dbReference>
<dbReference type="InterPro" id="IPR003651">
    <property type="entry name" value="Endonuclease3_FeS-loop_motif"/>
</dbReference>
<name>C1MWM2_MICPC</name>
<dbReference type="InterPro" id="IPR004036">
    <property type="entry name" value="Endonuclease-III-like_CS2"/>
</dbReference>
<dbReference type="GO" id="GO:0035485">
    <property type="term" value="F:adenine/guanine mispair binding"/>
    <property type="evidence" value="ECO:0007669"/>
    <property type="project" value="TreeGrafter"/>
</dbReference>
<comment type="similarity">
    <text evidence="3">Belongs to the Nth/MutY family.</text>
</comment>
<dbReference type="InterPro" id="IPR004035">
    <property type="entry name" value="Endouclease-III_FeS-bd_BS"/>
</dbReference>
<dbReference type="InterPro" id="IPR003265">
    <property type="entry name" value="HhH-GPD_domain"/>
</dbReference>
<evidence type="ECO:0000256" key="11">
    <source>
        <dbReference type="ARBA" id="ARBA00023014"/>
    </source>
</evidence>
<dbReference type="Pfam" id="PF00730">
    <property type="entry name" value="HhH-GPD"/>
    <property type="match status" value="1"/>
</dbReference>
<evidence type="ECO:0000256" key="8">
    <source>
        <dbReference type="ARBA" id="ARBA00022763"/>
    </source>
</evidence>
<reference evidence="15 16" key="1">
    <citation type="journal article" date="2009" name="Science">
        <title>Green evolution and dynamic adaptations revealed by genomes of the marine picoeukaryotes Micromonas.</title>
        <authorList>
            <person name="Worden A.Z."/>
            <person name="Lee J.H."/>
            <person name="Mock T."/>
            <person name="Rouze P."/>
            <person name="Simmons M.P."/>
            <person name="Aerts A.L."/>
            <person name="Allen A.E."/>
            <person name="Cuvelier M.L."/>
            <person name="Derelle E."/>
            <person name="Everett M.V."/>
            <person name="Foulon E."/>
            <person name="Grimwood J."/>
            <person name="Gundlach H."/>
            <person name="Henrissat B."/>
            <person name="Napoli C."/>
            <person name="McDonald S.M."/>
            <person name="Parker M.S."/>
            <person name="Rombauts S."/>
            <person name="Salamov A."/>
            <person name="Von Dassow P."/>
            <person name="Badger J.H."/>
            <person name="Coutinho P.M."/>
            <person name="Demir E."/>
            <person name="Dubchak I."/>
            <person name="Gentemann C."/>
            <person name="Eikrem W."/>
            <person name="Gready J.E."/>
            <person name="John U."/>
            <person name="Lanier W."/>
            <person name="Lindquist E.A."/>
            <person name="Lucas S."/>
            <person name="Mayer K.F."/>
            <person name="Moreau H."/>
            <person name="Not F."/>
            <person name="Otillar R."/>
            <person name="Panaud O."/>
            <person name="Pangilinan J."/>
            <person name="Paulsen I."/>
            <person name="Piegu B."/>
            <person name="Poliakov A."/>
            <person name="Robbens S."/>
            <person name="Schmutz J."/>
            <person name="Toulza E."/>
            <person name="Wyss T."/>
            <person name="Zelensky A."/>
            <person name="Zhou K."/>
            <person name="Armbrust E.V."/>
            <person name="Bhattacharya D."/>
            <person name="Goodenough U.W."/>
            <person name="Van de Peer Y."/>
            <person name="Grigoriev I.V."/>
        </authorList>
    </citation>
    <scope>NUCLEOTIDE SEQUENCE [LARGE SCALE GENOMIC DNA]</scope>
    <source>
        <strain evidence="15 16">CCMP1545</strain>
    </source>
</reference>
<accession>C1MWM2</accession>
<dbReference type="GO" id="GO:0000701">
    <property type="term" value="F:purine-specific mismatch base pair DNA N-glycosylase activity"/>
    <property type="evidence" value="ECO:0007669"/>
    <property type="project" value="UniProtKB-EC"/>
</dbReference>
<dbReference type="Gene3D" id="1.10.1670.10">
    <property type="entry name" value="Helix-hairpin-Helix base-excision DNA repair enzymes (C-terminal)"/>
    <property type="match status" value="1"/>
</dbReference>
<evidence type="ECO:0000256" key="3">
    <source>
        <dbReference type="ARBA" id="ARBA00008343"/>
    </source>
</evidence>
<dbReference type="eggNOG" id="KOG2457">
    <property type="taxonomic scope" value="Eukaryota"/>
</dbReference>
<keyword evidence="10" id="KW-0408">Iron</keyword>
<comment type="cofactor">
    <cofactor evidence="2">
        <name>[4Fe-4S] cluster</name>
        <dbReference type="ChEBI" id="CHEBI:49883"/>
    </cofactor>
</comment>
<feature type="domain" description="HhH-GPD" evidence="14">
    <location>
        <begin position="1"/>
        <end position="177"/>
    </location>
</feature>
<dbReference type="SMART" id="SM00525">
    <property type="entry name" value="FES"/>
    <property type="match status" value="1"/>
</dbReference>
<dbReference type="GO" id="GO:0034039">
    <property type="term" value="F:8-oxo-7,8-dihydroguanine DNA N-glycosylase activity"/>
    <property type="evidence" value="ECO:0007669"/>
    <property type="project" value="TreeGrafter"/>
</dbReference>
<keyword evidence="13" id="KW-0326">Glycosidase</keyword>
<keyword evidence="6" id="KW-0004">4Fe-4S</keyword>
<protein>
    <recommendedName>
        <fullName evidence="5">Adenine DNA glycosylase</fullName>
        <ecNumber evidence="4">3.2.2.31</ecNumber>
    </recommendedName>
</protein>
<dbReference type="InterPro" id="IPR011257">
    <property type="entry name" value="DNA_glycosylase"/>
</dbReference>
<evidence type="ECO:0000256" key="4">
    <source>
        <dbReference type="ARBA" id="ARBA00012045"/>
    </source>
</evidence>
<sequence length="335" mass="36139">MSQQTQIDRVATYWLRWTERWPTAAHLAEATQEEVNELWAGLGYYRRARFLLDGARWVVAEDGGGGKMPSDAASLGKIPGVGPYTASAVASIAFDEPIAAVDGNVLRVVSRLACVRGGGDVTKPGTSAGKACKAVADALLCAERPGDHNQARSHEGSRASFFTHRSGSFTTLYLIACVAFRLTDDGLFFSYEIARRIQAMMELGATVCTPRNPKCGECPVASMCASRALELEEEANVITAGKEPFRVTDLPEKDKKADKREETVSVRVVRGTRGDTETGADGASKKSAAFFLLVKRPEGGLLSGLWEFPSVVMEDTDADEDALRAAADRLLAETR</sequence>
<dbReference type="Gene3D" id="3.90.79.10">
    <property type="entry name" value="Nucleoside Triphosphate Pyrophosphohydrolase"/>
    <property type="match status" value="1"/>
</dbReference>
<evidence type="ECO:0000256" key="9">
    <source>
        <dbReference type="ARBA" id="ARBA00022801"/>
    </source>
</evidence>
<dbReference type="GO" id="GO:0051539">
    <property type="term" value="F:4 iron, 4 sulfur cluster binding"/>
    <property type="evidence" value="ECO:0007669"/>
    <property type="project" value="UniProtKB-KW"/>
</dbReference>